<evidence type="ECO:0000313" key="4">
    <source>
        <dbReference type="EMBL" id="EXI65596.1"/>
    </source>
</evidence>
<dbReference type="PANTHER" id="PTHR44591">
    <property type="entry name" value="STRESS RESPONSE REGULATOR PROTEIN 1"/>
    <property type="match status" value="1"/>
</dbReference>
<sequence>MSTLSRPSVLIVDDNDLMRSLLRSMLRDSEYDVIGEARNGVAALELTERLRPKIVCMDVVMPEMNGLEALQAIKARHPETIVIMLAGRPSVDHVRSSIENGASGFVVKPFNAGKVLDTVDRAWRAARQADNHDPAA</sequence>
<dbReference type="PANTHER" id="PTHR44591:SF3">
    <property type="entry name" value="RESPONSE REGULATORY DOMAIN-CONTAINING PROTEIN"/>
    <property type="match status" value="1"/>
</dbReference>
<proteinExistence type="predicted"/>
<dbReference type="AlphaFoldDB" id="A0A011MSR0"/>
<dbReference type="SUPFAM" id="SSF52172">
    <property type="entry name" value="CheY-like"/>
    <property type="match status" value="1"/>
</dbReference>
<dbReference type="InterPro" id="IPR001789">
    <property type="entry name" value="Sig_transdc_resp-reg_receiver"/>
</dbReference>
<dbReference type="GO" id="GO:0000160">
    <property type="term" value="P:phosphorelay signal transduction system"/>
    <property type="evidence" value="ECO:0007669"/>
    <property type="project" value="InterPro"/>
</dbReference>
<evidence type="ECO:0000259" key="3">
    <source>
        <dbReference type="PROSITE" id="PS50110"/>
    </source>
</evidence>
<dbReference type="SMART" id="SM00448">
    <property type="entry name" value="REC"/>
    <property type="match status" value="1"/>
</dbReference>
<dbReference type="STRING" id="1454001.AW08_03116"/>
<keyword evidence="5" id="KW-1185">Reference proteome</keyword>
<protein>
    <submittedName>
        <fullName evidence="4">Chemotaxis protein CheY</fullName>
    </submittedName>
</protein>
<name>A0A011MSR0_9PROT</name>
<dbReference type="PATRIC" id="fig|1454001.3.peg.3163"/>
<dbReference type="EMBL" id="JFAX01000021">
    <property type="protein sequence ID" value="EXI65596.1"/>
    <property type="molecule type" value="Genomic_DNA"/>
</dbReference>
<reference evidence="4" key="1">
    <citation type="submission" date="2014-02" db="EMBL/GenBank/DDBJ databases">
        <title>Expanding our view of genomic diversity in Candidatus Accumulibacter clades.</title>
        <authorList>
            <person name="Skennerton C.T."/>
            <person name="Barr J.J."/>
            <person name="Slater F.R."/>
            <person name="Bond P.L."/>
            <person name="Tyson G.W."/>
        </authorList>
    </citation>
    <scope>NUCLEOTIDE SEQUENCE [LARGE SCALE GENOMIC DNA]</scope>
</reference>
<evidence type="ECO:0000256" key="2">
    <source>
        <dbReference type="PROSITE-ProRule" id="PRU00169"/>
    </source>
</evidence>
<dbReference type="InterPro" id="IPR050595">
    <property type="entry name" value="Bact_response_regulator"/>
</dbReference>
<comment type="caution">
    <text evidence="4">The sequence shown here is derived from an EMBL/GenBank/DDBJ whole genome shotgun (WGS) entry which is preliminary data.</text>
</comment>
<dbReference type="Proteomes" id="UP000020218">
    <property type="component" value="Unassembled WGS sequence"/>
</dbReference>
<dbReference type="Pfam" id="PF00072">
    <property type="entry name" value="Response_reg"/>
    <property type="match status" value="1"/>
</dbReference>
<feature type="modified residue" description="4-aspartylphosphate" evidence="2">
    <location>
        <position position="58"/>
    </location>
</feature>
<evidence type="ECO:0000313" key="5">
    <source>
        <dbReference type="Proteomes" id="UP000020218"/>
    </source>
</evidence>
<dbReference type="Gene3D" id="3.40.50.2300">
    <property type="match status" value="1"/>
</dbReference>
<organism evidence="4 5">
    <name type="scientific">Candidatus Accumulibacter adjunctus</name>
    <dbReference type="NCBI Taxonomy" id="1454001"/>
    <lineage>
        <taxon>Bacteria</taxon>
        <taxon>Pseudomonadati</taxon>
        <taxon>Pseudomonadota</taxon>
        <taxon>Betaproteobacteria</taxon>
        <taxon>Candidatus Accumulibacter</taxon>
    </lineage>
</organism>
<evidence type="ECO:0000256" key="1">
    <source>
        <dbReference type="ARBA" id="ARBA00022553"/>
    </source>
</evidence>
<accession>A0A011MSR0</accession>
<feature type="domain" description="Response regulatory" evidence="3">
    <location>
        <begin position="8"/>
        <end position="123"/>
    </location>
</feature>
<keyword evidence="1 2" id="KW-0597">Phosphoprotein</keyword>
<gene>
    <name evidence="4" type="primary">cheY_4</name>
    <name evidence="4" type="ORF">AW08_03116</name>
</gene>
<dbReference type="PROSITE" id="PS50110">
    <property type="entry name" value="RESPONSE_REGULATORY"/>
    <property type="match status" value="1"/>
</dbReference>
<dbReference type="InterPro" id="IPR011006">
    <property type="entry name" value="CheY-like_superfamily"/>
</dbReference>